<evidence type="ECO:0000256" key="1">
    <source>
        <dbReference type="ARBA" id="ARBA00004141"/>
    </source>
</evidence>
<keyword evidence="5 6" id="KW-0472">Membrane</keyword>
<feature type="transmembrane region" description="Helical" evidence="6">
    <location>
        <begin position="20"/>
        <end position="40"/>
    </location>
</feature>
<dbReference type="PANTHER" id="PTHR30474">
    <property type="entry name" value="CELL CYCLE PROTEIN"/>
    <property type="match status" value="1"/>
</dbReference>
<accession>A0A9D1WQR4</accession>
<evidence type="ECO:0000256" key="4">
    <source>
        <dbReference type="ARBA" id="ARBA00022989"/>
    </source>
</evidence>
<evidence type="ECO:0000256" key="3">
    <source>
        <dbReference type="ARBA" id="ARBA00022960"/>
    </source>
</evidence>
<protein>
    <submittedName>
        <fullName evidence="7">FtsW/RodA/SpoVE family cell cycle protein</fullName>
    </submittedName>
</protein>
<feature type="transmembrane region" description="Helical" evidence="6">
    <location>
        <begin position="129"/>
        <end position="145"/>
    </location>
</feature>
<feature type="transmembrane region" description="Helical" evidence="6">
    <location>
        <begin position="199"/>
        <end position="219"/>
    </location>
</feature>
<organism evidence="7 8">
    <name type="scientific">Candidatus Anaerotruncus excrementipullorum</name>
    <dbReference type="NCBI Taxonomy" id="2838465"/>
    <lineage>
        <taxon>Bacteria</taxon>
        <taxon>Bacillati</taxon>
        <taxon>Bacillota</taxon>
        <taxon>Clostridia</taxon>
        <taxon>Eubacteriales</taxon>
        <taxon>Oscillospiraceae</taxon>
        <taxon>Anaerotruncus</taxon>
    </lineage>
</organism>
<dbReference type="Proteomes" id="UP000886800">
    <property type="component" value="Unassembled WGS sequence"/>
</dbReference>
<dbReference type="PANTHER" id="PTHR30474:SF1">
    <property type="entry name" value="PEPTIDOGLYCAN GLYCOSYLTRANSFERASE MRDB"/>
    <property type="match status" value="1"/>
</dbReference>
<evidence type="ECO:0000313" key="8">
    <source>
        <dbReference type="Proteomes" id="UP000886800"/>
    </source>
</evidence>
<dbReference type="GO" id="GO:0032153">
    <property type="term" value="C:cell division site"/>
    <property type="evidence" value="ECO:0007669"/>
    <property type="project" value="TreeGrafter"/>
</dbReference>
<reference evidence="7" key="1">
    <citation type="journal article" date="2021" name="PeerJ">
        <title>Extensive microbial diversity within the chicken gut microbiome revealed by metagenomics and culture.</title>
        <authorList>
            <person name="Gilroy R."/>
            <person name="Ravi A."/>
            <person name="Getino M."/>
            <person name="Pursley I."/>
            <person name="Horton D.L."/>
            <person name="Alikhan N.F."/>
            <person name="Baker D."/>
            <person name="Gharbi K."/>
            <person name="Hall N."/>
            <person name="Watson M."/>
            <person name="Adriaenssens E.M."/>
            <person name="Foster-Nyarko E."/>
            <person name="Jarju S."/>
            <person name="Secka A."/>
            <person name="Antonio M."/>
            <person name="Oren A."/>
            <person name="Chaudhuri R.R."/>
            <person name="La Ragione R."/>
            <person name="Hildebrand F."/>
            <person name="Pallen M.J."/>
        </authorList>
    </citation>
    <scope>NUCLEOTIDE SEQUENCE</scope>
    <source>
        <strain evidence="7">CHK188-5543</strain>
    </source>
</reference>
<feature type="transmembrane region" description="Helical" evidence="6">
    <location>
        <begin position="322"/>
        <end position="346"/>
    </location>
</feature>
<sequence length="383" mass="40936">MKKLLRAIGGYLRGTDRWLWLFCIGLSVCSVVMLCGIWKAGISSDLADDGSGIRKLLVQAGASLLGMAAAVVLSKFDYHTLAKLWKLHVPAAYGLVLLTFFIGVGTASRPGDKSWLVLPGGMTLQPTEFLKLSFILALAYHLSLLKDNLNRPANLALVCLHGAAPVVLIHFQGDDGTAIVFAAIFLFMVFAAGVHWKYILAAGGLALAAAPVAWFTGIINDDQKQRILGLFDPTPSQLAGILYQQNNARLAIGSGQVWGKGIFGVEHLYVPEIYNDFIFAFIGESLGFVGCLAVIAVFVALGAKLLHAGSLSEDPLGRYICAGLFGMLACQCLVNIGMCIMVLPVIGITLPFLSYGGSSVLATYMGMGLALSVYMHSNKRLFS</sequence>
<dbReference type="Pfam" id="PF01098">
    <property type="entry name" value="FTSW_RODA_SPOVE"/>
    <property type="match status" value="1"/>
</dbReference>
<feature type="transmembrane region" description="Helical" evidence="6">
    <location>
        <begin position="152"/>
        <end position="171"/>
    </location>
</feature>
<dbReference type="GO" id="GO:0005886">
    <property type="term" value="C:plasma membrane"/>
    <property type="evidence" value="ECO:0007669"/>
    <property type="project" value="TreeGrafter"/>
</dbReference>
<dbReference type="GO" id="GO:0008360">
    <property type="term" value="P:regulation of cell shape"/>
    <property type="evidence" value="ECO:0007669"/>
    <property type="project" value="UniProtKB-KW"/>
</dbReference>
<feature type="transmembrane region" description="Helical" evidence="6">
    <location>
        <begin position="60"/>
        <end position="78"/>
    </location>
</feature>
<evidence type="ECO:0000256" key="2">
    <source>
        <dbReference type="ARBA" id="ARBA00022692"/>
    </source>
</evidence>
<gene>
    <name evidence="7" type="ORF">H9736_03910</name>
</gene>
<feature type="transmembrane region" description="Helical" evidence="6">
    <location>
        <begin position="277"/>
        <end position="301"/>
    </location>
</feature>
<feature type="transmembrane region" description="Helical" evidence="6">
    <location>
        <begin position="90"/>
        <end position="109"/>
    </location>
</feature>
<feature type="transmembrane region" description="Helical" evidence="6">
    <location>
        <begin position="352"/>
        <end position="374"/>
    </location>
</feature>
<evidence type="ECO:0000256" key="5">
    <source>
        <dbReference type="ARBA" id="ARBA00023136"/>
    </source>
</evidence>
<comment type="subcellular location">
    <subcellularLocation>
        <location evidence="1">Membrane</location>
        <topology evidence="1">Multi-pass membrane protein</topology>
    </subcellularLocation>
</comment>
<dbReference type="GO" id="GO:0051301">
    <property type="term" value="P:cell division"/>
    <property type="evidence" value="ECO:0007669"/>
    <property type="project" value="InterPro"/>
</dbReference>
<dbReference type="AlphaFoldDB" id="A0A9D1WQR4"/>
<keyword evidence="3" id="KW-0133">Cell shape</keyword>
<dbReference type="EMBL" id="DXES01000081">
    <property type="protein sequence ID" value="HIX65374.1"/>
    <property type="molecule type" value="Genomic_DNA"/>
</dbReference>
<name>A0A9D1WQR4_9FIRM</name>
<evidence type="ECO:0000256" key="6">
    <source>
        <dbReference type="SAM" id="Phobius"/>
    </source>
</evidence>
<comment type="caution">
    <text evidence="7">The sequence shown here is derived from an EMBL/GenBank/DDBJ whole genome shotgun (WGS) entry which is preliminary data.</text>
</comment>
<keyword evidence="2 6" id="KW-0812">Transmembrane</keyword>
<proteinExistence type="predicted"/>
<keyword evidence="4 6" id="KW-1133">Transmembrane helix</keyword>
<reference evidence="7" key="2">
    <citation type="submission" date="2021-04" db="EMBL/GenBank/DDBJ databases">
        <authorList>
            <person name="Gilroy R."/>
        </authorList>
    </citation>
    <scope>NUCLEOTIDE SEQUENCE</scope>
    <source>
        <strain evidence="7">CHK188-5543</strain>
    </source>
</reference>
<evidence type="ECO:0000313" key="7">
    <source>
        <dbReference type="EMBL" id="HIX65374.1"/>
    </source>
</evidence>
<dbReference type="InterPro" id="IPR001182">
    <property type="entry name" value="FtsW/RodA"/>
</dbReference>
<dbReference type="GO" id="GO:0015648">
    <property type="term" value="F:lipid-linked peptidoglycan transporter activity"/>
    <property type="evidence" value="ECO:0007669"/>
    <property type="project" value="TreeGrafter"/>
</dbReference>
<feature type="transmembrane region" description="Helical" evidence="6">
    <location>
        <begin position="177"/>
        <end position="194"/>
    </location>
</feature>